<evidence type="ECO:0000313" key="1">
    <source>
        <dbReference type="EMBL" id="KAJ7530684.1"/>
    </source>
</evidence>
<proteinExistence type="predicted"/>
<keyword evidence="2" id="KW-1185">Reference proteome</keyword>
<dbReference type="Proteomes" id="UP001162992">
    <property type="component" value="Chromosome 14"/>
</dbReference>
<name>A0ACC2BLN1_DIPCM</name>
<reference evidence="2" key="1">
    <citation type="journal article" date="2024" name="Proc. Natl. Acad. Sci. U.S.A.">
        <title>Extraordinary preservation of gene collinearity over three hundred million years revealed in homosporous lycophytes.</title>
        <authorList>
            <person name="Li C."/>
            <person name="Wickell D."/>
            <person name="Kuo L.Y."/>
            <person name="Chen X."/>
            <person name="Nie B."/>
            <person name="Liao X."/>
            <person name="Peng D."/>
            <person name="Ji J."/>
            <person name="Jenkins J."/>
            <person name="Williams M."/>
            <person name="Shu S."/>
            <person name="Plott C."/>
            <person name="Barry K."/>
            <person name="Rajasekar S."/>
            <person name="Grimwood J."/>
            <person name="Han X."/>
            <person name="Sun S."/>
            <person name="Hou Z."/>
            <person name="He W."/>
            <person name="Dai G."/>
            <person name="Sun C."/>
            <person name="Schmutz J."/>
            <person name="Leebens-Mack J.H."/>
            <person name="Li F.W."/>
            <person name="Wang L."/>
        </authorList>
    </citation>
    <scope>NUCLEOTIDE SEQUENCE [LARGE SCALE GENOMIC DNA]</scope>
    <source>
        <strain evidence="2">cv. PW_Plant_1</strain>
    </source>
</reference>
<sequence>MANFKPIDLSGLNDESKASSIRAQIAEACEKNGFFQVINHGVPVEFMEKLREVGHKFFDLSKEEKLAIAAKPEKGPAMGYSIRMVLTDSEPQHWRESVLIQTLPLSKREYPLWPQQPADFRETVEKYTAAVLDLTHRLLAVISENLGLKPTYLREAMGDPEIQQQIAFQCYPPCPDPGKTFGLHAHSDIAGISILMQESEGLQVVDENDTWELVPPYPNAFVVNLADQIEIITNGRYKSAQHRVIVNNQSTRRSYVTFYFPGMDHKIFPAPQLVDPKVGPAYKEFFYKEYLQALTTARVLGKRLIQSFAINNSVIN</sequence>
<protein>
    <submittedName>
        <fullName evidence="1">Uncharacterized protein</fullName>
    </submittedName>
</protein>
<accession>A0ACC2BLN1</accession>
<evidence type="ECO:0000313" key="2">
    <source>
        <dbReference type="Proteomes" id="UP001162992"/>
    </source>
</evidence>
<organism evidence="1 2">
    <name type="scientific">Diphasiastrum complanatum</name>
    <name type="common">Issler's clubmoss</name>
    <name type="synonym">Lycopodium complanatum</name>
    <dbReference type="NCBI Taxonomy" id="34168"/>
    <lineage>
        <taxon>Eukaryota</taxon>
        <taxon>Viridiplantae</taxon>
        <taxon>Streptophyta</taxon>
        <taxon>Embryophyta</taxon>
        <taxon>Tracheophyta</taxon>
        <taxon>Lycopodiopsida</taxon>
        <taxon>Lycopodiales</taxon>
        <taxon>Lycopodiaceae</taxon>
        <taxon>Lycopodioideae</taxon>
        <taxon>Diphasiastrum</taxon>
    </lineage>
</organism>
<comment type="caution">
    <text evidence="1">The sequence shown here is derived from an EMBL/GenBank/DDBJ whole genome shotgun (WGS) entry which is preliminary data.</text>
</comment>
<dbReference type="EMBL" id="CM055105">
    <property type="protein sequence ID" value="KAJ7530684.1"/>
    <property type="molecule type" value="Genomic_DNA"/>
</dbReference>
<gene>
    <name evidence="1" type="ORF">O6H91_14G014800</name>
</gene>